<dbReference type="GO" id="GO:0030863">
    <property type="term" value="C:cortical cytoskeleton"/>
    <property type="evidence" value="ECO:0007669"/>
    <property type="project" value="TreeGrafter"/>
</dbReference>
<dbReference type="AlphaFoldDB" id="A0A2J8VM30"/>
<evidence type="ECO:0000256" key="2">
    <source>
        <dbReference type="ARBA" id="ARBA00022692"/>
    </source>
</evidence>
<feature type="region of interest" description="Disordered" evidence="5">
    <location>
        <begin position="1"/>
        <end position="24"/>
    </location>
</feature>
<reference evidence="9" key="1">
    <citation type="submission" date="2017-12" db="EMBL/GenBank/DDBJ databases">
        <title>High-resolution comparative analysis of great ape genomes.</title>
        <authorList>
            <person name="Pollen A."/>
            <person name="Hastie A."/>
            <person name="Hormozdiari F."/>
            <person name="Dougherty M."/>
            <person name="Liu R."/>
            <person name="Chaisson M."/>
            <person name="Hoppe E."/>
            <person name="Hill C."/>
            <person name="Pang A."/>
            <person name="Hillier L."/>
            <person name="Baker C."/>
            <person name="Armstrong J."/>
            <person name="Shendure J."/>
            <person name="Paten B."/>
            <person name="Wilson R."/>
            <person name="Chao H."/>
            <person name="Schneider V."/>
            <person name="Ventura M."/>
            <person name="Kronenberg Z."/>
            <person name="Murali S."/>
            <person name="Gordon D."/>
            <person name="Cantsilieris S."/>
            <person name="Munson K."/>
            <person name="Nelson B."/>
            <person name="Raja A."/>
            <person name="Underwood J."/>
            <person name="Diekhans M."/>
            <person name="Fiddes I."/>
            <person name="Haussler D."/>
            <person name="Eichler E."/>
        </authorList>
    </citation>
    <scope>NUCLEOTIDE SEQUENCE [LARGE SCALE GENOMIC DNA]</scope>
    <source>
        <strain evidence="9">Susie</strain>
    </source>
</reference>
<keyword evidence="4 6" id="KW-0472">Membrane</keyword>
<dbReference type="GO" id="GO:0016020">
    <property type="term" value="C:membrane"/>
    <property type="evidence" value="ECO:0007669"/>
    <property type="project" value="UniProtKB-SubCell"/>
</dbReference>
<feature type="domain" description="Neurexin/syndecan/glycophorin C" evidence="7">
    <location>
        <begin position="68"/>
        <end position="86"/>
    </location>
</feature>
<dbReference type="SMART" id="SM00294">
    <property type="entry name" value="4.1m"/>
    <property type="match status" value="1"/>
</dbReference>
<organism evidence="9">
    <name type="scientific">Pongo abelii</name>
    <name type="common">Sumatran orangutan</name>
    <name type="synonym">Pongo pygmaeus abelii</name>
    <dbReference type="NCBI Taxonomy" id="9601"/>
    <lineage>
        <taxon>Eukaryota</taxon>
        <taxon>Metazoa</taxon>
        <taxon>Chordata</taxon>
        <taxon>Craniata</taxon>
        <taxon>Vertebrata</taxon>
        <taxon>Euteleostomi</taxon>
        <taxon>Mammalia</taxon>
        <taxon>Eutheria</taxon>
        <taxon>Euarchontoglires</taxon>
        <taxon>Primates</taxon>
        <taxon>Haplorrhini</taxon>
        <taxon>Catarrhini</taxon>
        <taxon>Hominidae</taxon>
        <taxon>Pongo</taxon>
    </lineage>
</organism>
<proteinExistence type="predicted"/>
<comment type="subcellular location">
    <subcellularLocation>
        <location evidence="1">Membrane</location>
        <topology evidence="1">Single-pass membrane protein</topology>
    </subcellularLocation>
</comment>
<dbReference type="InterPro" id="IPR042192">
    <property type="entry name" value="Glycophorin-C"/>
</dbReference>
<keyword evidence="3 6" id="KW-1133">Transmembrane helix</keyword>
<accession>A0A2J8VM30</accession>
<dbReference type="EMBL" id="NDHI03003416">
    <property type="protein sequence ID" value="PNJ58553.1"/>
    <property type="molecule type" value="Genomic_DNA"/>
</dbReference>
<evidence type="ECO:0000256" key="5">
    <source>
        <dbReference type="SAM" id="MobiDB-lite"/>
    </source>
</evidence>
<dbReference type="PANTHER" id="PTHR47614">
    <property type="entry name" value="GLYCOPHORIN-C"/>
    <property type="match status" value="1"/>
</dbReference>
<gene>
    <name evidence="9" type="ORF">CR201_G0017951</name>
</gene>
<evidence type="ECO:0000256" key="3">
    <source>
        <dbReference type="ARBA" id="ARBA00022989"/>
    </source>
</evidence>
<sequence>MRSPNSTAWPLSLEPDPGITSSSTTMDIAITAEPDPGITSSSTTMDIAIIAGVIAAVAIVLVCLLFVMLYYMYRHRGTYHTNEAKGTEFAESADAALQGDPALQDAGDSSRKEYFI</sequence>
<evidence type="ECO:0000256" key="1">
    <source>
        <dbReference type="ARBA" id="ARBA00004167"/>
    </source>
</evidence>
<protein>
    <submittedName>
        <fullName evidence="8">GYPC isoform 2</fullName>
    </submittedName>
    <submittedName>
        <fullName evidence="9">GYPC isoform 4</fullName>
    </submittedName>
</protein>
<dbReference type="STRING" id="9601.ENSPPYP00000014252"/>
<dbReference type="InterPro" id="IPR003585">
    <property type="entry name" value="Neurexin-like"/>
</dbReference>
<keyword evidence="2 6" id="KW-0812">Transmembrane</keyword>
<name>A0A2J8VM30_PONAB</name>
<comment type="caution">
    <text evidence="9">The sequence shown here is derived from an EMBL/GenBank/DDBJ whole genome shotgun (WGS) entry which is preliminary data.</text>
</comment>
<dbReference type="EMBL" id="NDHI03003416">
    <property type="protein sequence ID" value="PNJ58554.1"/>
    <property type="molecule type" value="Genomic_DNA"/>
</dbReference>
<evidence type="ECO:0000313" key="9">
    <source>
        <dbReference type="EMBL" id="PNJ58554.1"/>
    </source>
</evidence>
<evidence type="ECO:0000256" key="6">
    <source>
        <dbReference type="SAM" id="Phobius"/>
    </source>
</evidence>
<evidence type="ECO:0000313" key="8">
    <source>
        <dbReference type="EMBL" id="PNJ58553.1"/>
    </source>
</evidence>
<evidence type="ECO:0000256" key="4">
    <source>
        <dbReference type="ARBA" id="ARBA00023136"/>
    </source>
</evidence>
<dbReference type="PANTHER" id="PTHR47614:SF2">
    <property type="entry name" value="GLYCOPHORIN-C"/>
    <property type="match status" value="1"/>
</dbReference>
<feature type="transmembrane region" description="Helical" evidence="6">
    <location>
        <begin position="47"/>
        <end position="71"/>
    </location>
</feature>
<evidence type="ECO:0000259" key="7">
    <source>
        <dbReference type="SMART" id="SM00294"/>
    </source>
</evidence>